<dbReference type="InterPro" id="IPR011990">
    <property type="entry name" value="TPR-like_helical_dom_sf"/>
</dbReference>
<dbReference type="Proteomes" id="UP001259572">
    <property type="component" value="Unassembled WGS sequence"/>
</dbReference>
<dbReference type="Gene3D" id="3.40.50.10070">
    <property type="entry name" value="TolB, N-terminal domain"/>
    <property type="match status" value="1"/>
</dbReference>
<proteinExistence type="predicted"/>
<dbReference type="Pfam" id="PF13181">
    <property type="entry name" value="TPR_8"/>
    <property type="match status" value="1"/>
</dbReference>
<dbReference type="Gene3D" id="1.25.40.10">
    <property type="entry name" value="Tetratricopeptide repeat domain"/>
    <property type="match status" value="2"/>
</dbReference>
<feature type="repeat" description="TPR" evidence="1">
    <location>
        <begin position="390"/>
        <end position="423"/>
    </location>
</feature>
<organism evidence="3 4">
    <name type="scientific">Sphingosinicella rhizophila</name>
    <dbReference type="NCBI Taxonomy" id="3050082"/>
    <lineage>
        <taxon>Bacteria</taxon>
        <taxon>Pseudomonadati</taxon>
        <taxon>Pseudomonadota</taxon>
        <taxon>Alphaproteobacteria</taxon>
        <taxon>Sphingomonadales</taxon>
        <taxon>Sphingosinicellaceae</taxon>
        <taxon>Sphingosinicella</taxon>
    </lineage>
</organism>
<feature type="transmembrane region" description="Helical" evidence="2">
    <location>
        <begin position="20"/>
        <end position="39"/>
    </location>
</feature>
<dbReference type="RefSeq" id="WP_315726690.1">
    <property type="nucleotide sequence ID" value="NZ_JAVUPU010000005.1"/>
</dbReference>
<feature type="transmembrane region" description="Helical" evidence="2">
    <location>
        <begin position="45"/>
        <end position="67"/>
    </location>
</feature>
<accession>A0ABU3Q8A9</accession>
<evidence type="ECO:0000313" key="4">
    <source>
        <dbReference type="Proteomes" id="UP001259572"/>
    </source>
</evidence>
<keyword evidence="2" id="KW-0472">Membrane</keyword>
<dbReference type="Pfam" id="PF14559">
    <property type="entry name" value="TPR_19"/>
    <property type="match status" value="1"/>
</dbReference>
<reference evidence="3 4" key="1">
    <citation type="submission" date="2023-05" db="EMBL/GenBank/DDBJ databases">
        <authorList>
            <person name="Guo Y."/>
        </authorList>
    </citation>
    <scope>NUCLEOTIDE SEQUENCE [LARGE SCALE GENOMIC DNA]</scope>
    <source>
        <strain evidence="3 4">GR2756</strain>
    </source>
</reference>
<dbReference type="SMART" id="SM00028">
    <property type="entry name" value="TPR"/>
    <property type="match status" value="4"/>
</dbReference>
<dbReference type="PANTHER" id="PTHR12558:SF13">
    <property type="entry name" value="CELL DIVISION CYCLE PROTEIN 27 HOMOLOG"/>
    <property type="match status" value="1"/>
</dbReference>
<sequence length="723" mass="79123">MIRGVLDELKQRSVVRVAGLYAVAGWAVFQVVNTLFPAINMPKWTVSAAALLFLAGFPVAVTLAWMFEVTPEGIRLAPRDRRRFGSGQFGWIDWLIATVVVIVFAFAAVQLVSLRKEAAGSPLFASTSSRSVAVLPFASFSQVQADGYFADGLTEELINSLAQSPELKVAGRTSSFYFKGKNEDLRDVGRKLGVAHVVEGSVRRAGEKLRVTAQLINVEDGFHLWSATYDRTVDDALAIQTEVAETVAGKLKAHLVGDEEQAVRDPDDYRLALIAKARLRTQDLEDLQAARAVFDQLRQRDAKNAQAHAGYAQATILLAQNYLALPFNPALKGAEEAIEAALQADPDSADAWLARGIVERVLGIRTGEGSHHAQALAAFRKAHEVNPSDPETMTLFSKQLVTEGRYDQAVTLLRQALATDPLSRTTQEVLAGALGALGRFDEARRTFETLLSLHPDYTAAASAFAEMLMFRQGRLDEAARLLDNPRYTATDPLNAILLAAAKANLGIEGGPEDAIARIGKDSPAWPIGEAVLLQLAGRRGDLLTLAAVTAKETGDPIWGSLQIVESLLMQEYHTARALLPANFTGVLKTPPELAGYRETDIIVSAAVLQQTRAPEQGRQVLELLLKRMDANPLPTAETLSFKGMAHAALGDKERAIDAFAQAYRAGWRMLIDFEYFIPVRDYPFMAEVVRDPRFQKIAAAIEADNRRMRSQYLRARGEKIALR</sequence>
<dbReference type="SUPFAM" id="SSF48452">
    <property type="entry name" value="TPR-like"/>
    <property type="match status" value="1"/>
</dbReference>
<evidence type="ECO:0000256" key="1">
    <source>
        <dbReference type="PROSITE-ProRule" id="PRU00339"/>
    </source>
</evidence>
<gene>
    <name evidence="3" type="ORF">RQX22_11685</name>
</gene>
<dbReference type="PANTHER" id="PTHR12558">
    <property type="entry name" value="CELL DIVISION CYCLE 16,23,27"/>
    <property type="match status" value="1"/>
</dbReference>
<evidence type="ECO:0000256" key="2">
    <source>
        <dbReference type="SAM" id="Phobius"/>
    </source>
</evidence>
<evidence type="ECO:0000313" key="3">
    <source>
        <dbReference type="EMBL" id="MDT9599611.1"/>
    </source>
</evidence>
<feature type="transmembrane region" description="Helical" evidence="2">
    <location>
        <begin position="88"/>
        <end position="109"/>
    </location>
</feature>
<dbReference type="PROSITE" id="PS50005">
    <property type="entry name" value="TPR"/>
    <property type="match status" value="1"/>
</dbReference>
<keyword evidence="1" id="KW-0802">TPR repeat</keyword>
<protein>
    <submittedName>
        <fullName evidence="3">Tetratricopeptide repeat protein</fullName>
    </submittedName>
</protein>
<name>A0ABU3Q8A9_9SPHN</name>
<keyword evidence="4" id="KW-1185">Reference proteome</keyword>
<keyword evidence="2" id="KW-1133">Transmembrane helix</keyword>
<dbReference type="InterPro" id="IPR019734">
    <property type="entry name" value="TPR_rpt"/>
</dbReference>
<dbReference type="EMBL" id="JAVUPU010000005">
    <property type="protein sequence ID" value="MDT9599611.1"/>
    <property type="molecule type" value="Genomic_DNA"/>
</dbReference>
<keyword evidence="2" id="KW-0812">Transmembrane</keyword>
<comment type="caution">
    <text evidence="3">The sequence shown here is derived from an EMBL/GenBank/DDBJ whole genome shotgun (WGS) entry which is preliminary data.</text>
</comment>